<dbReference type="Proteomes" id="UP000712600">
    <property type="component" value="Unassembled WGS sequence"/>
</dbReference>
<gene>
    <name evidence="2" type="ORF">F2Q69_00020462</name>
</gene>
<sequence>MPPRKRVFRTQAASASREGGDEHVPPLVPPIDQDALRQMVQDAARQAAQEAVQQAVQEAARVAAQEVVRQMAAAQQGQQIPPVQVHGHQQPPIQPVPPVQVQGQQQAPYPACSRGFSGSTTTTTCPSRASSRERFGAVGIHRDVSVILGKSGGKWASHGTHKVQEKIFRDDDHFNQSLLYERRFQQQA</sequence>
<feature type="compositionally biased region" description="Low complexity" evidence="1">
    <location>
        <begin position="117"/>
        <end position="128"/>
    </location>
</feature>
<comment type="caution">
    <text evidence="2">The sequence shown here is derived from an EMBL/GenBank/DDBJ whole genome shotgun (WGS) entry which is preliminary data.</text>
</comment>
<feature type="region of interest" description="Disordered" evidence="1">
    <location>
        <begin position="1"/>
        <end position="29"/>
    </location>
</feature>
<feature type="region of interest" description="Disordered" evidence="1">
    <location>
        <begin position="108"/>
        <end position="128"/>
    </location>
</feature>
<evidence type="ECO:0000313" key="2">
    <source>
        <dbReference type="EMBL" id="KAF3540037.1"/>
    </source>
</evidence>
<name>A0A8S9QCX6_BRACR</name>
<dbReference type="AlphaFoldDB" id="A0A8S9QCX6"/>
<protein>
    <submittedName>
        <fullName evidence="2">Uncharacterized protein</fullName>
    </submittedName>
</protein>
<dbReference type="EMBL" id="QGKX02001290">
    <property type="protein sequence ID" value="KAF3540037.1"/>
    <property type="molecule type" value="Genomic_DNA"/>
</dbReference>
<proteinExistence type="predicted"/>
<accession>A0A8S9QCX6</accession>
<evidence type="ECO:0000313" key="3">
    <source>
        <dbReference type="Proteomes" id="UP000712600"/>
    </source>
</evidence>
<organism evidence="2 3">
    <name type="scientific">Brassica cretica</name>
    <name type="common">Mustard</name>
    <dbReference type="NCBI Taxonomy" id="69181"/>
    <lineage>
        <taxon>Eukaryota</taxon>
        <taxon>Viridiplantae</taxon>
        <taxon>Streptophyta</taxon>
        <taxon>Embryophyta</taxon>
        <taxon>Tracheophyta</taxon>
        <taxon>Spermatophyta</taxon>
        <taxon>Magnoliopsida</taxon>
        <taxon>eudicotyledons</taxon>
        <taxon>Gunneridae</taxon>
        <taxon>Pentapetalae</taxon>
        <taxon>rosids</taxon>
        <taxon>malvids</taxon>
        <taxon>Brassicales</taxon>
        <taxon>Brassicaceae</taxon>
        <taxon>Brassiceae</taxon>
        <taxon>Brassica</taxon>
    </lineage>
</organism>
<reference evidence="2" key="1">
    <citation type="submission" date="2019-12" db="EMBL/GenBank/DDBJ databases">
        <title>Genome sequencing and annotation of Brassica cretica.</title>
        <authorList>
            <person name="Studholme D.J."/>
            <person name="Sarris P."/>
        </authorList>
    </citation>
    <scope>NUCLEOTIDE SEQUENCE</scope>
    <source>
        <strain evidence="2">PFS-109/04</strain>
        <tissue evidence="2">Leaf</tissue>
    </source>
</reference>
<evidence type="ECO:0000256" key="1">
    <source>
        <dbReference type="SAM" id="MobiDB-lite"/>
    </source>
</evidence>